<evidence type="ECO:0000256" key="3">
    <source>
        <dbReference type="ARBA" id="ARBA00023125"/>
    </source>
</evidence>
<dbReference type="Gene3D" id="3.40.190.290">
    <property type="match status" value="1"/>
</dbReference>
<dbReference type="Proteomes" id="UP000235828">
    <property type="component" value="Chromosome A"/>
</dbReference>
<dbReference type="AlphaFoldDB" id="A0A2N8ZDS9"/>
<evidence type="ECO:0000313" key="6">
    <source>
        <dbReference type="EMBL" id="SON50030.1"/>
    </source>
</evidence>
<keyword evidence="3" id="KW-0238">DNA-binding</keyword>
<dbReference type="GO" id="GO:0006351">
    <property type="term" value="P:DNA-templated transcription"/>
    <property type="evidence" value="ECO:0007669"/>
    <property type="project" value="TreeGrafter"/>
</dbReference>
<dbReference type="PANTHER" id="PTHR30537">
    <property type="entry name" value="HTH-TYPE TRANSCRIPTIONAL REGULATOR"/>
    <property type="match status" value="1"/>
</dbReference>
<keyword evidence="2" id="KW-0805">Transcription regulation</keyword>
<gene>
    <name evidence="6" type="ORF">VTAP4600_A2051</name>
</gene>
<dbReference type="InterPro" id="IPR005119">
    <property type="entry name" value="LysR_subst-bd"/>
</dbReference>
<evidence type="ECO:0000256" key="2">
    <source>
        <dbReference type="ARBA" id="ARBA00023015"/>
    </source>
</evidence>
<dbReference type="Pfam" id="PF03466">
    <property type="entry name" value="LysR_substrate"/>
    <property type="match status" value="1"/>
</dbReference>
<dbReference type="FunFam" id="3.40.190.290:FF:000001">
    <property type="entry name" value="Transcriptional regulator, LysR family"/>
    <property type="match status" value="1"/>
</dbReference>
<evidence type="ECO:0000256" key="4">
    <source>
        <dbReference type="ARBA" id="ARBA00023163"/>
    </source>
</evidence>
<dbReference type="Pfam" id="PF00126">
    <property type="entry name" value="HTH_1"/>
    <property type="match status" value="1"/>
</dbReference>
<dbReference type="GO" id="GO:0003700">
    <property type="term" value="F:DNA-binding transcription factor activity"/>
    <property type="evidence" value="ECO:0007669"/>
    <property type="project" value="InterPro"/>
</dbReference>
<dbReference type="RefSeq" id="WP_102522598.1">
    <property type="nucleotide sequence ID" value="NZ_LT960611.1"/>
</dbReference>
<dbReference type="InterPro" id="IPR058163">
    <property type="entry name" value="LysR-type_TF_proteobact-type"/>
</dbReference>
<evidence type="ECO:0000313" key="7">
    <source>
        <dbReference type="Proteomes" id="UP000235828"/>
    </source>
</evidence>
<feature type="domain" description="HTH lysR-type" evidence="5">
    <location>
        <begin position="1"/>
        <end position="61"/>
    </location>
</feature>
<dbReference type="SUPFAM" id="SSF53850">
    <property type="entry name" value="Periplasmic binding protein-like II"/>
    <property type="match status" value="1"/>
</dbReference>
<dbReference type="PROSITE" id="PS50931">
    <property type="entry name" value="HTH_LYSR"/>
    <property type="match status" value="1"/>
</dbReference>
<dbReference type="FunFam" id="1.10.10.10:FF:000001">
    <property type="entry name" value="LysR family transcriptional regulator"/>
    <property type="match status" value="1"/>
</dbReference>
<dbReference type="SUPFAM" id="SSF46785">
    <property type="entry name" value="Winged helix' DNA-binding domain"/>
    <property type="match status" value="1"/>
</dbReference>
<proteinExistence type="inferred from homology"/>
<dbReference type="PANTHER" id="PTHR30537:SF14">
    <property type="entry name" value="TRANSCRIPTIONAL REGULATOR LYSR FAMILY"/>
    <property type="match status" value="1"/>
</dbReference>
<comment type="similarity">
    <text evidence="1">Belongs to the LysR transcriptional regulatory family.</text>
</comment>
<dbReference type="OrthoDB" id="9786526at2"/>
<protein>
    <submittedName>
        <fullName evidence="6">Transcriptional regulator, LysR family</fullName>
    </submittedName>
</protein>
<reference evidence="6 7" key="1">
    <citation type="submission" date="2017-10" db="EMBL/GenBank/DDBJ databases">
        <authorList>
            <person name="Banno H."/>
            <person name="Chua N.-H."/>
        </authorList>
    </citation>
    <scope>NUCLEOTIDE SEQUENCE [LARGE SCALE GENOMIC DNA]</scope>
    <source>
        <strain evidence="6">Vibrio tapetis CECT4600</strain>
    </source>
</reference>
<dbReference type="KEGG" id="vta:A2051"/>
<organism evidence="6 7">
    <name type="scientific">Vibrio tapetis subsp. tapetis</name>
    <dbReference type="NCBI Taxonomy" id="1671868"/>
    <lineage>
        <taxon>Bacteria</taxon>
        <taxon>Pseudomonadati</taxon>
        <taxon>Pseudomonadota</taxon>
        <taxon>Gammaproteobacteria</taxon>
        <taxon>Vibrionales</taxon>
        <taxon>Vibrionaceae</taxon>
        <taxon>Vibrio</taxon>
    </lineage>
</organism>
<dbReference type="InterPro" id="IPR036390">
    <property type="entry name" value="WH_DNA-bd_sf"/>
</dbReference>
<dbReference type="GO" id="GO:0043565">
    <property type="term" value="F:sequence-specific DNA binding"/>
    <property type="evidence" value="ECO:0007669"/>
    <property type="project" value="TreeGrafter"/>
</dbReference>
<dbReference type="Gene3D" id="1.10.10.10">
    <property type="entry name" value="Winged helix-like DNA-binding domain superfamily/Winged helix DNA-binding domain"/>
    <property type="match status" value="1"/>
</dbReference>
<dbReference type="EMBL" id="LT960611">
    <property type="protein sequence ID" value="SON50030.1"/>
    <property type="molecule type" value="Genomic_DNA"/>
</dbReference>
<name>A0A2N8ZDS9_9VIBR</name>
<keyword evidence="4" id="KW-0804">Transcription</keyword>
<keyword evidence="7" id="KW-1185">Reference proteome</keyword>
<dbReference type="CDD" id="cd08422">
    <property type="entry name" value="PBP2_CrgA_like"/>
    <property type="match status" value="1"/>
</dbReference>
<sequence>MSTERASQMVIFYNLILHGSFTVAAKQLNVSVSHVSKQIAKLESELKVKLVQRTTRTVSATPTGEQFYQCCTTLMAAMEDAANLVEDQRDEVSGPLRIGIAQSFGTLHIIPLIEELQLAYPLLQIEVSLFDDYVDMVEIGLDLWITNLEQLPDGYVAQRLTETRFVLVASPDYLAKCGTPYQPQDLMEHNCLIYHSRQRDYSTWSFSKEDEELWINVSGNYQVDLAEAVRNAAISGWGIAYLATYLLKDEFRKGELLQLLPDWRANQKMTFYAVYPSRKHKPKKLAVVIDFLKQHLGDEPYWDRSLQSTIQLN</sequence>
<evidence type="ECO:0000259" key="5">
    <source>
        <dbReference type="PROSITE" id="PS50931"/>
    </source>
</evidence>
<accession>A0A2N8ZDS9</accession>
<evidence type="ECO:0000256" key="1">
    <source>
        <dbReference type="ARBA" id="ARBA00009437"/>
    </source>
</evidence>
<dbReference type="InterPro" id="IPR036388">
    <property type="entry name" value="WH-like_DNA-bd_sf"/>
</dbReference>
<dbReference type="InterPro" id="IPR000847">
    <property type="entry name" value="LysR_HTH_N"/>
</dbReference>